<reference evidence="2 3" key="1">
    <citation type="submission" date="2024-04" db="EMBL/GenBank/DDBJ databases">
        <title>Draft genome sequence of Pseudoxanthomonas putridarboris WD12.</title>
        <authorList>
            <person name="Oh J."/>
        </authorList>
    </citation>
    <scope>NUCLEOTIDE SEQUENCE [LARGE SCALE GENOMIC DNA]</scope>
    <source>
        <strain evidence="2 3">WD12</strain>
    </source>
</reference>
<evidence type="ECO:0000313" key="3">
    <source>
        <dbReference type="Proteomes" id="UP001459204"/>
    </source>
</evidence>
<accession>A0ABU9J191</accession>
<feature type="transmembrane region" description="Helical" evidence="1">
    <location>
        <begin position="89"/>
        <end position="108"/>
    </location>
</feature>
<evidence type="ECO:0008006" key="4">
    <source>
        <dbReference type="Google" id="ProtNLM"/>
    </source>
</evidence>
<feature type="transmembrane region" description="Helical" evidence="1">
    <location>
        <begin position="7"/>
        <end position="30"/>
    </location>
</feature>
<keyword evidence="1" id="KW-1133">Transmembrane helix</keyword>
<protein>
    <recommendedName>
        <fullName evidence="4">DUF2178 domain-containing protein</fullName>
    </recommendedName>
</protein>
<keyword evidence="1" id="KW-0472">Membrane</keyword>
<sequence length="143" mass="15406">MLPRERFAWIWLGALAVVFGAYFTYLSVNADAVAAMHMGQRIGLLALALGSLGVIAALTALLVRNREEGGGLAPTDERDRLIAYRASSFAYYTLMAGIIIVGCVMPFTTSGWDIVHAALLAIAVSESVHTGLILHAYRRGLRV</sequence>
<evidence type="ECO:0000313" key="2">
    <source>
        <dbReference type="EMBL" id="MEL1264983.1"/>
    </source>
</evidence>
<comment type="caution">
    <text evidence="2">The sequence shown here is derived from an EMBL/GenBank/DDBJ whole genome shotgun (WGS) entry which is preliminary data.</text>
</comment>
<feature type="transmembrane region" description="Helical" evidence="1">
    <location>
        <begin position="114"/>
        <end position="137"/>
    </location>
</feature>
<name>A0ABU9J191_9GAMM</name>
<evidence type="ECO:0000256" key="1">
    <source>
        <dbReference type="SAM" id="Phobius"/>
    </source>
</evidence>
<proteinExistence type="predicted"/>
<feature type="transmembrane region" description="Helical" evidence="1">
    <location>
        <begin position="42"/>
        <end position="63"/>
    </location>
</feature>
<dbReference type="EMBL" id="JBBWWT010000004">
    <property type="protein sequence ID" value="MEL1264983.1"/>
    <property type="molecule type" value="Genomic_DNA"/>
</dbReference>
<keyword evidence="1" id="KW-0812">Transmembrane</keyword>
<keyword evidence="3" id="KW-1185">Reference proteome</keyword>
<dbReference type="RefSeq" id="WP_341726159.1">
    <property type="nucleotide sequence ID" value="NZ_JBBWWT010000004.1"/>
</dbReference>
<gene>
    <name evidence="2" type="ORF">AAD027_11505</name>
</gene>
<organism evidence="2 3">
    <name type="scientific">Pseudoxanthomonas putridarboris</name>
    <dbReference type="NCBI Taxonomy" id="752605"/>
    <lineage>
        <taxon>Bacteria</taxon>
        <taxon>Pseudomonadati</taxon>
        <taxon>Pseudomonadota</taxon>
        <taxon>Gammaproteobacteria</taxon>
        <taxon>Lysobacterales</taxon>
        <taxon>Lysobacteraceae</taxon>
        <taxon>Pseudoxanthomonas</taxon>
    </lineage>
</organism>
<dbReference type="Proteomes" id="UP001459204">
    <property type="component" value="Unassembled WGS sequence"/>
</dbReference>